<reference evidence="2" key="1">
    <citation type="submission" date="2013-06" db="EMBL/GenBank/DDBJ databases">
        <authorList>
            <person name="Zhao Q."/>
        </authorList>
    </citation>
    <scope>NUCLEOTIDE SEQUENCE</scope>
    <source>
        <strain evidence="2">cv. W1943</strain>
    </source>
</reference>
<proteinExistence type="predicted"/>
<protein>
    <submittedName>
        <fullName evidence="1">Uncharacterized protein</fullName>
    </submittedName>
</protein>
<reference evidence="1" key="2">
    <citation type="submission" date="2015-06" db="UniProtKB">
        <authorList>
            <consortium name="EnsemblPlants"/>
        </authorList>
    </citation>
    <scope>IDENTIFICATION</scope>
</reference>
<sequence>MEMLFGMPLPVTPGVENGLSSSYGTMPAPHLFLSSGSLFRSSTMPSISFILPANLSNAALTLGSASHAGSACSPMYSSSGECDDRMSSVAMIVMACILDGMVSSSTCSGISMNFFITSSLCISHPIDCIAGKNLSGYVPSVLGSLVLLRRLNLHGNLRDELRLCLSRPPPSVTGSAACSRPRVAAAVLVRREREGGGERLG</sequence>
<accession>A0A0E0NB50</accession>
<name>A0A0E0NB50_ORYRU</name>
<evidence type="ECO:0000313" key="2">
    <source>
        <dbReference type="Proteomes" id="UP000008022"/>
    </source>
</evidence>
<keyword evidence="2" id="KW-1185">Reference proteome</keyword>
<organism evidence="1 2">
    <name type="scientific">Oryza rufipogon</name>
    <name type="common">Brownbeard rice</name>
    <name type="synonym">Asian wild rice</name>
    <dbReference type="NCBI Taxonomy" id="4529"/>
    <lineage>
        <taxon>Eukaryota</taxon>
        <taxon>Viridiplantae</taxon>
        <taxon>Streptophyta</taxon>
        <taxon>Embryophyta</taxon>
        <taxon>Tracheophyta</taxon>
        <taxon>Spermatophyta</taxon>
        <taxon>Magnoliopsida</taxon>
        <taxon>Liliopsida</taxon>
        <taxon>Poales</taxon>
        <taxon>Poaceae</taxon>
        <taxon>BOP clade</taxon>
        <taxon>Oryzoideae</taxon>
        <taxon>Oryzeae</taxon>
        <taxon>Oryzinae</taxon>
        <taxon>Oryza</taxon>
    </lineage>
</organism>
<evidence type="ECO:0000313" key="1">
    <source>
        <dbReference type="EnsemblPlants" id="ORUFI02G07280.3"/>
    </source>
</evidence>
<dbReference type="HOGENOM" id="CLU_1362368_0_0_1"/>
<dbReference type="EnsemblPlants" id="ORUFI02G07280.3">
    <property type="protein sequence ID" value="ORUFI02G07280.3"/>
    <property type="gene ID" value="ORUFI02G07280"/>
</dbReference>
<dbReference type="Proteomes" id="UP000008022">
    <property type="component" value="Unassembled WGS sequence"/>
</dbReference>
<dbReference type="AlphaFoldDB" id="A0A0E0NB50"/>
<dbReference type="Gramene" id="ORUFI02G07280.3">
    <property type="protein sequence ID" value="ORUFI02G07280.3"/>
    <property type="gene ID" value="ORUFI02G07280"/>
</dbReference>